<dbReference type="RefSeq" id="WP_380247758.1">
    <property type="nucleotide sequence ID" value="NZ_JBHUII010000001.1"/>
</dbReference>
<keyword evidence="4" id="KW-1185">Reference proteome</keyword>
<name>A0ABW5BEA8_9PROT</name>
<dbReference type="HAMAP" id="MF_00489">
    <property type="entry name" value="UPF0178"/>
    <property type="match status" value="1"/>
</dbReference>
<organism evidence="3 4">
    <name type="scientific">Kiloniella antarctica</name>
    <dbReference type="NCBI Taxonomy" id="1550907"/>
    <lineage>
        <taxon>Bacteria</taxon>
        <taxon>Pseudomonadati</taxon>
        <taxon>Pseudomonadota</taxon>
        <taxon>Alphaproteobacteria</taxon>
        <taxon>Rhodospirillales</taxon>
        <taxon>Kiloniellaceae</taxon>
        <taxon>Kiloniella</taxon>
    </lineage>
</organism>
<dbReference type="InterPro" id="IPR003791">
    <property type="entry name" value="UPF0178"/>
</dbReference>
<protein>
    <recommendedName>
        <fullName evidence="2">UPF0178 protein ACFSKO_01725</fullName>
    </recommendedName>
</protein>
<dbReference type="CDD" id="cd18720">
    <property type="entry name" value="PIN_YqxD-like"/>
    <property type="match status" value="1"/>
</dbReference>
<dbReference type="PANTHER" id="PTHR35146:SF1">
    <property type="entry name" value="UPF0178 PROTEIN YAII"/>
    <property type="match status" value="1"/>
</dbReference>
<proteinExistence type="inferred from homology"/>
<comment type="caution">
    <text evidence="3">The sequence shown here is derived from an EMBL/GenBank/DDBJ whole genome shotgun (WGS) entry which is preliminary data.</text>
</comment>
<dbReference type="NCBIfam" id="NF001095">
    <property type="entry name" value="PRK00124.1"/>
    <property type="match status" value="1"/>
</dbReference>
<dbReference type="PANTHER" id="PTHR35146">
    <property type="entry name" value="UPF0178 PROTEIN YAII"/>
    <property type="match status" value="1"/>
</dbReference>
<evidence type="ECO:0000256" key="2">
    <source>
        <dbReference type="HAMAP-Rule" id="MF_00489"/>
    </source>
</evidence>
<dbReference type="EMBL" id="JBHUII010000001">
    <property type="protein sequence ID" value="MFD2204308.1"/>
    <property type="molecule type" value="Genomic_DNA"/>
</dbReference>
<gene>
    <name evidence="3" type="ORF">ACFSKO_01725</name>
</gene>
<dbReference type="Pfam" id="PF02639">
    <property type="entry name" value="DUF188"/>
    <property type="match status" value="1"/>
</dbReference>
<reference evidence="4" key="1">
    <citation type="journal article" date="2019" name="Int. J. Syst. Evol. Microbiol.">
        <title>The Global Catalogue of Microorganisms (GCM) 10K type strain sequencing project: providing services to taxonomists for standard genome sequencing and annotation.</title>
        <authorList>
            <consortium name="The Broad Institute Genomics Platform"/>
            <consortium name="The Broad Institute Genome Sequencing Center for Infectious Disease"/>
            <person name="Wu L."/>
            <person name="Ma J."/>
        </authorList>
    </citation>
    <scope>NUCLEOTIDE SEQUENCE [LARGE SCALE GENOMIC DNA]</scope>
    <source>
        <strain evidence="4">CGMCC 4.7192</strain>
    </source>
</reference>
<evidence type="ECO:0000313" key="4">
    <source>
        <dbReference type="Proteomes" id="UP001597294"/>
    </source>
</evidence>
<comment type="similarity">
    <text evidence="1 2">Belongs to the UPF0178 family.</text>
</comment>
<evidence type="ECO:0000256" key="1">
    <source>
        <dbReference type="ARBA" id="ARBA00008522"/>
    </source>
</evidence>
<dbReference type="Proteomes" id="UP001597294">
    <property type="component" value="Unassembled WGS sequence"/>
</dbReference>
<evidence type="ECO:0000313" key="3">
    <source>
        <dbReference type="EMBL" id="MFD2204308.1"/>
    </source>
</evidence>
<sequence length="145" mass="16111">MEIYVDGDACPVKDEVIKVAERHELQIHMVSNTWLRYGRHPLVNAVVVPEEPDAADDWIAEHIKAGDIAITADIPLASRCVGEGAKVLDPKGKIFTEDSMGMTLAVRDLMTNLRETGDVKSYSPAFSKQDRSRFLSSLDQLICKK</sequence>
<accession>A0ABW5BEA8</accession>